<evidence type="ECO:0000256" key="2">
    <source>
        <dbReference type="ARBA" id="ARBA00022840"/>
    </source>
</evidence>
<evidence type="ECO:0000256" key="3">
    <source>
        <dbReference type="SAM" id="Phobius"/>
    </source>
</evidence>
<name>A0A813FQY8_POLGL</name>
<dbReference type="GO" id="GO:0016301">
    <property type="term" value="F:kinase activity"/>
    <property type="evidence" value="ECO:0007669"/>
    <property type="project" value="InterPro"/>
</dbReference>
<proteinExistence type="predicted"/>
<dbReference type="GO" id="GO:0005524">
    <property type="term" value="F:ATP binding"/>
    <property type="evidence" value="ECO:0007669"/>
    <property type="project" value="UniProtKB-KW"/>
</dbReference>
<dbReference type="AlphaFoldDB" id="A0A813FQY8"/>
<dbReference type="InterPro" id="IPR010488">
    <property type="entry name" value="Zeta_toxin_domain"/>
</dbReference>
<feature type="non-terminal residue" evidence="5">
    <location>
        <position position="1"/>
    </location>
</feature>
<feature type="transmembrane region" description="Helical" evidence="3">
    <location>
        <begin position="112"/>
        <end position="133"/>
    </location>
</feature>
<accession>A0A813FQY8</accession>
<evidence type="ECO:0000313" key="5">
    <source>
        <dbReference type="EMBL" id="CAE8615889.1"/>
    </source>
</evidence>
<evidence type="ECO:0000313" key="6">
    <source>
        <dbReference type="Proteomes" id="UP000654075"/>
    </source>
</evidence>
<dbReference type="EMBL" id="CAJNNV010025737">
    <property type="protein sequence ID" value="CAE8615889.1"/>
    <property type="molecule type" value="Genomic_DNA"/>
</dbReference>
<keyword evidence="6" id="KW-1185">Reference proteome</keyword>
<sequence>NSAVKRALCGLCIPVIVIFLDFFAAFKYKYESDHCNSSPLPFSTIFIVVGCIGIANLVVMSAFLYGALLVANRDMIKANLYQVQGRKEESEAAFERGQVLVTKGMRLNMALACPWLLLVLFSIAWTITSWVSYANSISPLEIEQENCKLPQKWWIGLFVAVIVMNMCSGQRNKKADKCDVRMLFDCCSVYAAPLPDCPSIAALDIAKSKRLGGLTNYFKDYFKAPMDKVKNQVVDEAIRSRANVVIPDTASDFKATTAMVSKLLAAGYSLRFMAVFADKEVCESRGSSRESEEGKKSQPL</sequence>
<keyword evidence="1" id="KW-0547">Nucleotide-binding</keyword>
<reference evidence="5" key="1">
    <citation type="submission" date="2021-02" db="EMBL/GenBank/DDBJ databases">
        <authorList>
            <person name="Dougan E. K."/>
            <person name="Rhodes N."/>
            <person name="Thang M."/>
            <person name="Chan C."/>
        </authorList>
    </citation>
    <scope>NUCLEOTIDE SEQUENCE</scope>
</reference>
<dbReference type="Proteomes" id="UP000654075">
    <property type="component" value="Unassembled WGS sequence"/>
</dbReference>
<protein>
    <recommendedName>
        <fullName evidence="4">Zeta toxin domain-containing protein</fullName>
    </recommendedName>
</protein>
<comment type="caution">
    <text evidence="5">The sequence shown here is derived from an EMBL/GenBank/DDBJ whole genome shotgun (WGS) entry which is preliminary data.</text>
</comment>
<feature type="transmembrane region" description="Helical" evidence="3">
    <location>
        <begin position="153"/>
        <end position="169"/>
    </location>
</feature>
<keyword evidence="3" id="KW-0812">Transmembrane</keyword>
<keyword evidence="3" id="KW-0472">Membrane</keyword>
<evidence type="ECO:0000259" key="4">
    <source>
        <dbReference type="Pfam" id="PF06414"/>
    </source>
</evidence>
<dbReference type="Pfam" id="PF06414">
    <property type="entry name" value="Zeta_toxin"/>
    <property type="match status" value="1"/>
</dbReference>
<feature type="non-terminal residue" evidence="5">
    <location>
        <position position="300"/>
    </location>
</feature>
<feature type="transmembrane region" description="Helical" evidence="3">
    <location>
        <begin position="7"/>
        <end position="26"/>
    </location>
</feature>
<evidence type="ECO:0000256" key="1">
    <source>
        <dbReference type="ARBA" id="ARBA00022741"/>
    </source>
</evidence>
<dbReference type="Gene3D" id="3.40.50.300">
    <property type="entry name" value="P-loop containing nucleotide triphosphate hydrolases"/>
    <property type="match status" value="1"/>
</dbReference>
<keyword evidence="3" id="KW-1133">Transmembrane helix</keyword>
<feature type="transmembrane region" description="Helical" evidence="3">
    <location>
        <begin position="46"/>
        <end position="71"/>
    </location>
</feature>
<gene>
    <name evidence="5" type="ORF">PGLA1383_LOCUS33597</name>
</gene>
<keyword evidence="2" id="KW-0067">ATP-binding</keyword>
<dbReference type="InterPro" id="IPR027417">
    <property type="entry name" value="P-loop_NTPase"/>
</dbReference>
<organism evidence="5 6">
    <name type="scientific">Polarella glacialis</name>
    <name type="common">Dinoflagellate</name>
    <dbReference type="NCBI Taxonomy" id="89957"/>
    <lineage>
        <taxon>Eukaryota</taxon>
        <taxon>Sar</taxon>
        <taxon>Alveolata</taxon>
        <taxon>Dinophyceae</taxon>
        <taxon>Suessiales</taxon>
        <taxon>Suessiaceae</taxon>
        <taxon>Polarella</taxon>
    </lineage>
</organism>
<feature type="domain" description="Zeta toxin" evidence="4">
    <location>
        <begin position="220"/>
        <end position="293"/>
    </location>
</feature>